<dbReference type="RefSeq" id="WP_207163752.1">
    <property type="nucleotide sequence ID" value="NZ_CP071382.1"/>
</dbReference>
<accession>A0ABX7Q4Y5</accession>
<evidence type="ECO:0008006" key="3">
    <source>
        <dbReference type="Google" id="ProtNLM"/>
    </source>
</evidence>
<reference evidence="1 2" key="1">
    <citation type="submission" date="2021-03" db="EMBL/GenBank/DDBJ databases">
        <title>Geobacter metallireducens gen. nov. sp. nov., a microorganism capable of coupling the complete oxidation of organic compounds to the reduction of iron and other metals.</title>
        <authorList>
            <person name="Li Y."/>
        </authorList>
    </citation>
    <scope>NUCLEOTIDE SEQUENCE [LARGE SCALE GENOMIC DNA]</scope>
    <source>
        <strain evidence="1 2">Jerry-YX</strain>
    </source>
</reference>
<proteinExistence type="predicted"/>
<keyword evidence="2" id="KW-1185">Reference proteome</keyword>
<evidence type="ECO:0000313" key="2">
    <source>
        <dbReference type="Proteomes" id="UP000663651"/>
    </source>
</evidence>
<dbReference type="EMBL" id="CP071382">
    <property type="protein sequence ID" value="QSV45963.1"/>
    <property type="molecule type" value="Genomic_DNA"/>
</dbReference>
<gene>
    <name evidence="1" type="ORF">JZM60_01305</name>
</gene>
<protein>
    <recommendedName>
        <fullName evidence="3">Zinc/iron-chelating domain-containing protein</fullName>
    </recommendedName>
</protein>
<name>A0ABX7Q4Y5_9BACT</name>
<dbReference type="Proteomes" id="UP000663651">
    <property type="component" value="Chromosome"/>
</dbReference>
<sequence>MTAASSVENNEDYSLCSACGGECCRTRPGIEAPERFLTAASPAEELARLLATGLWVLDRHYGIPYSPEKGEKGDPDRIILYPRPATRQEREAGDVQVLPGAGECVLLGEDGCTLPFEERPRACQALAPAEGFACTSSWTRFDAAKEWLSHQKMVGKALSILASPPAPKV</sequence>
<organism evidence="1 2">
    <name type="scientific">Geobacter benzoatilyticus</name>
    <dbReference type="NCBI Taxonomy" id="2815309"/>
    <lineage>
        <taxon>Bacteria</taxon>
        <taxon>Pseudomonadati</taxon>
        <taxon>Thermodesulfobacteriota</taxon>
        <taxon>Desulfuromonadia</taxon>
        <taxon>Geobacterales</taxon>
        <taxon>Geobacteraceae</taxon>
        <taxon>Geobacter</taxon>
    </lineage>
</organism>
<evidence type="ECO:0000313" key="1">
    <source>
        <dbReference type="EMBL" id="QSV45963.1"/>
    </source>
</evidence>